<proteinExistence type="predicted"/>
<dbReference type="Proteomes" id="UP001177260">
    <property type="component" value="Unassembled WGS sequence"/>
</dbReference>
<evidence type="ECO:0000313" key="1">
    <source>
        <dbReference type="EMBL" id="KAK1138466.1"/>
    </source>
</evidence>
<protein>
    <submittedName>
        <fullName evidence="1">Uncharacterized protein</fullName>
    </submittedName>
</protein>
<organism evidence="1 2">
    <name type="scientific">Aspergillus melleus</name>
    <dbReference type="NCBI Taxonomy" id="138277"/>
    <lineage>
        <taxon>Eukaryota</taxon>
        <taxon>Fungi</taxon>
        <taxon>Dikarya</taxon>
        <taxon>Ascomycota</taxon>
        <taxon>Pezizomycotina</taxon>
        <taxon>Eurotiomycetes</taxon>
        <taxon>Eurotiomycetidae</taxon>
        <taxon>Eurotiales</taxon>
        <taxon>Aspergillaceae</taxon>
        <taxon>Aspergillus</taxon>
        <taxon>Aspergillus subgen. Circumdati</taxon>
    </lineage>
</organism>
<gene>
    <name evidence="1" type="ORF">N8T08_002481</name>
</gene>
<accession>A0ACC3AM31</accession>
<sequence>MRGLTLLLAFFGSHEVSALSTQTVTKELGPDLSKAASITGGGSPKYTRWSEYAPPSPGVIVNVASEDDVAATVKYCTSNDIPFLAQNGGHGWAKWDFGDEGILINIKDLNSVEFNDNKTQVTIGGGAAIEEVVAVAAEQDVLVPTGNCPCVGTMGAILGGGYGNLLGLYGFGVDNVLSLNVVLADGTQQTVTSKDKDLFWALRGAGANFGIVTSATLKSYPNQEQTAWFGQLIYTEDKLEKVVNALNDITLEPKMNVFLYYMASSGTPSVVITPFYYGTEKEGRAAFKAFLDIGPTNDTTSELQYAHWTDASQDFCTKGGYKPSFTAGLAQMDATTWREIWDEWITWLENDGTSNSLVMMEAYSLEKARTLSESSSSFAWRNDVNFNAIVIPWYSDASLETKALAFGTKLRDLWRKTDGLDSPAAYINFAHGDESSAEIYGGNVDRLKSIKATVDPKNVFSHWFDL</sequence>
<reference evidence="1 2" key="1">
    <citation type="journal article" date="2023" name="ACS Omega">
        <title>Identification of the Neoaspergillic Acid Biosynthesis Gene Cluster by Establishing an In Vitro CRISPR-Ribonucleoprotein Genetic System in Aspergillus melleus.</title>
        <authorList>
            <person name="Yuan B."/>
            <person name="Grau M.F."/>
            <person name="Murata R.M."/>
            <person name="Torok T."/>
            <person name="Venkateswaran K."/>
            <person name="Stajich J.E."/>
            <person name="Wang C.C.C."/>
        </authorList>
    </citation>
    <scope>NUCLEOTIDE SEQUENCE [LARGE SCALE GENOMIC DNA]</scope>
    <source>
        <strain evidence="1 2">IMV 1140</strain>
    </source>
</reference>
<dbReference type="EMBL" id="JAOPJF010000147">
    <property type="protein sequence ID" value="KAK1138466.1"/>
    <property type="molecule type" value="Genomic_DNA"/>
</dbReference>
<evidence type="ECO:0000313" key="2">
    <source>
        <dbReference type="Proteomes" id="UP001177260"/>
    </source>
</evidence>
<keyword evidence="2" id="KW-1185">Reference proteome</keyword>
<comment type="caution">
    <text evidence="1">The sequence shown here is derived from an EMBL/GenBank/DDBJ whole genome shotgun (WGS) entry which is preliminary data.</text>
</comment>
<name>A0ACC3AM31_9EURO</name>